<dbReference type="Proteomes" id="UP000785679">
    <property type="component" value="Unassembled WGS sequence"/>
</dbReference>
<feature type="compositionally biased region" description="Polar residues" evidence="1">
    <location>
        <begin position="118"/>
        <end position="132"/>
    </location>
</feature>
<dbReference type="OrthoDB" id="10612676at2759"/>
<accession>A0A8J8NMT8</accession>
<gene>
    <name evidence="2" type="ORF">FGO68_gene1682</name>
</gene>
<comment type="caution">
    <text evidence="2">The sequence shown here is derived from an EMBL/GenBank/DDBJ whole genome shotgun (WGS) entry which is preliminary data.</text>
</comment>
<organism evidence="2 3">
    <name type="scientific">Halteria grandinella</name>
    <dbReference type="NCBI Taxonomy" id="5974"/>
    <lineage>
        <taxon>Eukaryota</taxon>
        <taxon>Sar</taxon>
        <taxon>Alveolata</taxon>
        <taxon>Ciliophora</taxon>
        <taxon>Intramacronucleata</taxon>
        <taxon>Spirotrichea</taxon>
        <taxon>Stichotrichia</taxon>
        <taxon>Sporadotrichida</taxon>
        <taxon>Halteriidae</taxon>
        <taxon>Halteria</taxon>
    </lineage>
</organism>
<evidence type="ECO:0000313" key="2">
    <source>
        <dbReference type="EMBL" id="TNV78502.1"/>
    </source>
</evidence>
<dbReference type="EMBL" id="RRYP01010252">
    <property type="protein sequence ID" value="TNV78502.1"/>
    <property type="molecule type" value="Genomic_DNA"/>
</dbReference>
<dbReference type="AlphaFoldDB" id="A0A8J8NMT8"/>
<feature type="region of interest" description="Disordered" evidence="1">
    <location>
        <begin position="1"/>
        <end position="141"/>
    </location>
</feature>
<keyword evidence="3" id="KW-1185">Reference proteome</keyword>
<proteinExistence type="predicted"/>
<evidence type="ECO:0000313" key="3">
    <source>
        <dbReference type="Proteomes" id="UP000785679"/>
    </source>
</evidence>
<protein>
    <submittedName>
        <fullName evidence="2">Uncharacterized protein</fullName>
    </submittedName>
</protein>
<reference evidence="2" key="1">
    <citation type="submission" date="2019-06" db="EMBL/GenBank/DDBJ databases">
        <authorList>
            <person name="Zheng W."/>
        </authorList>
    </citation>
    <scope>NUCLEOTIDE SEQUENCE</scope>
    <source>
        <strain evidence="2">QDHG01</strain>
    </source>
</reference>
<evidence type="ECO:0000256" key="1">
    <source>
        <dbReference type="SAM" id="MobiDB-lite"/>
    </source>
</evidence>
<feature type="compositionally biased region" description="Polar residues" evidence="1">
    <location>
        <begin position="24"/>
        <end position="38"/>
    </location>
</feature>
<name>A0A8J8NMT8_HALGN</name>
<sequence>MSQAIKATHGLAGASGGSFALPSQGGNRQLANKLSRTQDGLAPVPSESPSQKRYGSLADPRKLRKSYLGQYPEEHPIEEAAGESSKNGTQKIKPPHRIPKIQQPTQAEINESRKKMQSRTMAINSPSGQSPMRSPPLPHHGISDEILEQALSPNKKSMPRRAIQQSVSAVVPEEKELEGGSLHLVPCRWSLSGWKYVKQDPGDHRFFNSPHRVNGQGIYTGNQSPSQQKKIMGTLGKDTTSFDQRQWIGGPAPEEIGTTYAKFFSPTKLDELKDMQKKRFEYRNAGQLQREISGSGAGAESPLGATQFPPYHQKNFYGSTINWAGGLHYRSNFNKTRDYLGDWTNVLFRN</sequence>